<dbReference type="EMBL" id="MU003791">
    <property type="protein sequence ID" value="KAF2721287.1"/>
    <property type="molecule type" value="Genomic_DNA"/>
</dbReference>
<gene>
    <name evidence="2" type="ORF">K431DRAFT_72156</name>
</gene>
<comment type="caution">
    <text evidence="2">The sequence shown here is derived from an EMBL/GenBank/DDBJ whole genome shotgun (WGS) entry which is preliminary data.</text>
</comment>
<evidence type="ECO:0000256" key="1">
    <source>
        <dbReference type="SAM" id="MobiDB-lite"/>
    </source>
</evidence>
<name>A0A9P4UMI5_9PEZI</name>
<dbReference type="Proteomes" id="UP000799441">
    <property type="component" value="Unassembled WGS sequence"/>
</dbReference>
<feature type="region of interest" description="Disordered" evidence="1">
    <location>
        <begin position="305"/>
        <end position="348"/>
    </location>
</feature>
<proteinExistence type="predicted"/>
<evidence type="ECO:0000313" key="3">
    <source>
        <dbReference type="Proteomes" id="UP000799441"/>
    </source>
</evidence>
<feature type="compositionally biased region" description="Basic and acidic residues" evidence="1">
    <location>
        <begin position="715"/>
        <end position="725"/>
    </location>
</feature>
<organism evidence="2 3">
    <name type="scientific">Polychaeton citri CBS 116435</name>
    <dbReference type="NCBI Taxonomy" id="1314669"/>
    <lineage>
        <taxon>Eukaryota</taxon>
        <taxon>Fungi</taxon>
        <taxon>Dikarya</taxon>
        <taxon>Ascomycota</taxon>
        <taxon>Pezizomycotina</taxon>
        <taxon>Dothideomycetes</taxon>
        <taxon>Dothideomycetidae</taxon>
        <taxon>Capnodiales</taxon>
        <taxon>Capnodiaceae</taxon>
        <taxon>Polychaeton</taxon>
    </lineage>
</organism>
<keyword evidence="3" id="KW-1185">Reference proteome</keyword>
<dbReference type="AlphaFoldDB" id="A0A9P4UMI5"/>
<protein>
    <submittedName>
        <fullName evidence="2">Uncharacterized protein</fullName>
    </submittedName>
</protein>
<feature type="region of interest" description="Disordered" evidence="1">
    <location>
        <begin position="598"/>
        <end position="638"/>
    </location>
</feature>
<feature type="region of interest" description="Disordered" evidence="1">
    <location>
        <begin position="653"/>
        <end position="725"/>
    </location>
</feature>
<reference evidence="2" key="1">
    <citation type="journal article" date="2020" name="Stud. Mycol.">
        <title>101 Dothideomycetes genomes: a test case for predicting lifestyles and emergence of pathogens.</title>
        <authorList>
            <person name="Haridas S."/>
            <person name="Albert R."/>
            <person name="Binder M."/>
            <person name="Bloem J."/>
            <person name="Labutti K."/>
            <person name="Salamov A."/>
            <person name="Andreopoulos B."/>
            <person name="Baker S."/>
            <person name="Barry K."/>
            <person name="Bills G."/>
            <person name="Bluhm B."/>
            <person name="Cannon C."/>
            <person name="Castanera R."/>
            <person name="Culley D."/>
            <person name="Daum C."/>
            <person name="Ezra D."/>
            <person name="Gonzalez J."/>
            <person name="Henrissat B."/>
            <person name="Kuo A."/>
            <person name="Liang C."/>
            <person name="Lipzen A."/>
            <person name="Lutzoni F."/>
            <person name="Magnuson J."/>
            <person name="Mondo S."/>
            <person name="Nolan M."/>
            <person name="Ohm R."/>
            <person name="Pangilinan J."/>
            <person name="Park H.-J."/>
            <person name="Ramirez L."/>
            <person name="Alfaro M."/>
            <person name="Sun H."/>
            <person name="Tritt A."/>
            <person name="Yoshinaga Y."/>
            <person name="Zwiers L.-H."/>
            <person name="Turgeon B."/>
            <person name="Goodwin S."/>
            <person name="Spatafora J."/>
            <person name="Crous P."/>
            <person name="Grigoriev I."/>
        </authorList>
    </citation>
    <scope>NUCLEOTIDE SEQUENCE</scope>
    <source>
        <strain evidence="2">CBS 116435</strain>
    </source>
</reference>
<evidence type="ECO:0000313" key="2">
    <source>
        <dbReference type="EMBL" id="KAF2721287.1"/>
    </source>
</evidence>
<feature type="compositionally biased region" description="Polar residues" evidence="1">
    <location>
        <begin position="140"/>
        <end position="155"/>
    </location>
</feature>
<sequence>MDRESNLPLHLRSKSNQEMMGRAAQAGHNWTSLSTDTQQSHSGLTLMHQIHMNSHAKQQANQDFNSSAKQDHAYISSAIEYRAQETDPDVLATRSRLSQQLARQRHLCQDRADKMGQRRPHTALSMRLNEGMSDPFVQVQHSTSHSVQRPGSSKSMRTRSPFVENSTGTETGSMMRAGSFAADHVGPKVKRQTSQSSSIGPERKHLPPTSREAQLLHRKTSLSNELDFNHRGHLGTPEEIEANFRVASRIQTHQQYNAAHRQKSRDFLPPHLRVEVERLECQQALEQARALQKPQPTIRIQRFPSHRHVSPECQAEREAERKDSATRLLPIPNPNELPTRKPPRYRRTFDSDTRMSIPVVFMSMSMPGQGPLSQHGESQQQLQAPQRAVPVVQPIADNAMDRYCPMRRSMSSSRGNPSELRSRSYPGLVAIACSPNIDPVNAPVPKARGLYDSNGDDRWASVARHFKDQPVFHSSQDDTQPDCAAAESDTKRGCLGAVEGTSSAVKTLPLRGTTEQTTEVALDHGKPKQFLRRTNPIAFPETSHAKDFLEGRHQGSHAIVPDDIKRGSMCIHATEAINTQKYPSPISQRKDDLMASSGLHGVLEDGPQGSRTPSSYCGSLSESKASASHPSSTRKKLVSASNAFCHRWDQAKGKLRRGPPSSPQLSPTKPAAGLPKLQSAHGSPNRTYGTRDSDTSASRQIAGDVPGGLTEEAEDRTSRLDSTETEVDFKIVHGSGMEHAHPSPTKFHTSGAARRLEESASALEGELHDHRSGTLNRGSSIASPLETFELEATELRAEHVTVQPLQPRPLSFQLQQTSPGHLHDGGSTTSMLHPSLTIHRLYAMVSDDLLSWQSNVQADPGGHDQNKVEKLQHHLEDLSRGYDCHPSLLPGFEELPSQRSARSSRDSQRMQQLIALDAGGPAVNHALVQLREFADHLGETDSRTVPQGGGCQRSGAVDDLLDTNKGQYTVQHCMTIGDGNEANVEDVDDFVINTIMKNIPGAW</sequence>
<feature type="region of interest" description="Disordered" evidence="1">
    <location>
        <begin position="140"/>
        <end position="212"/>
    </location>
</feature>
<accession>A0A9P4UMI5</accession>
<feature type="compositionally biased region" description="Basic and acidic residues" evidence="1">
    <location>
        <begin position="314"/>
        <end position="325"/>
    </location>
</feature>
<feature type="compositionally biased region" description="Polar residues" evidence="1">
    <location>
        <begin position="609"/>
        <end position="618"/>
    </location>
</feature>
<feature type="compositionally biased region" description="Low complexity" evidence="1">
    <location>
        <begin position="619"/>
        <end position="631"/>
    </location>
</feature>
<feature type="compositionally biased region" description="Polar residues" evidence="1">
    <location>
        <begin position="163"/>
        <end position="172"/>
    </location>
</feature>